<dbReference type="AlphaFoldDB" id="A0A8D9A830"/>
<protein>
    <submittedName>
        <fullName evidence="1">Uncharacterized protein</fullName>
    </submittedName>
</protein>
<accession>A0A8D9A830</accession>
<organism evidence="1">
    <name type="scientific">Cacopsylla melanoneura</name>
    <dbReference type="NCBI Taxonomy" id="428564"/>
    <lineage>
        <taxon>Eukaryota</taxon>
        <taxon>Metazoa</taxon>
        <taxon>Ecdysozoa</taxon>
        <taxon>Arthropoda</taxon>
        <taxon>Hexapoda</taxon>
        <taxon>Insecta</taxon>
        <taxon>Pterygota</taxon>
        <taxon>Neoptera</taxon>
        <taxon>Paraneoptera</taxon>
        <taxon>Hemiptera</taxon>
        <taxon>Sternorrhyncha</taxon>
        <taxon>Psylloidea</taxon>
        <taxon>Psyllidae</taxon>
        <taxon>Psyllinae</taxon>
        <taxon>Cacopsylla</taxon>
    </lineage>
</organism>
<name>A0A8D9A830_9HEMI</name>
<dbReference type="EMBL" id="HBUF01559166">
    <property type="protein sequence ID" value="CAG6761439.1"/>
    <property type="molecule type" value="Transcribed_RNA"/>
</dbReference>
<dbReference type="EMBL" id="HBUF01559165">
    <property type="protein sequence ID" value="CAG6761438.1"/>
    <property type="molecule type" value="Transcribed_RNA"/>
</dbReference>
<evidence type="ECO:0000313" key="1">
    <source>
        <dbReference type="EMBL" id="CAG6761438.1"/>
    </source>
</evidence>
<sequence length="99" mass="11483">MYKVSALILGKNRTLNVRFDLLHLPGYKEPKTEFPYQRSSFSFRARLSMVQQPFRPFRPAAATSSQRQTNFGQQKTPDREFFIFQTDFLAVLSSFLAGL</sequence>
<dbReference type="EMBL" id="HBUF01559167">
    <property type="protein sequence ID" value="CAG6761440.1"/>
    <property type="molecule type" value="Transcribed_RNA"/>
</dbReference>
<reference evidence="1" key="1">
    <citation type="submission" date="2021-05" db="EMBL/GenBank/DDBJ databases">
        <authorList>
            <person name="Alioto T."/>
            <person name="Alioto T."/>
            <person name="Gomez Garrido J."/>
        </authorList>
    </citation>
    <scope>NUCLEOTIDE SEQUENCE</scope>
</reference>
<proteinExistence type="predicted"/>